<comment type="caution">
    <text evidence="2">The sequence shown here is derived from an EMBL/GenBank/DDBJ whole genome shotgun (WGS) entry which is preliminary data.</text>
</comment>
<keyword evidence="3" id="KW-1185">Reference proteome</keyword>
<sequence>MAMSELRHGRTGIWQLMSTHILENPGKTHTVQDDMESFVLVVLYIILQHLPHNHSANLTAIVRNVFDSYTLNDDGTAVGGGEKGRMFISRKWITVDFEVTNNHPLTGWVHFALSAVGQWHKYLEDQLPRKLCDLIDEFESDYQLGPDVSSAPVLLLENMAFKDHEALRKIWNAIIKRTDWPSQHIAMDHFDKSCLSESKSSGKRHQDQGGAGLAGFSNTKKMKSSENAVFVG</sequence>
<evidence type="ECO:0008006" key="4">
    <source>
        <dbReference type="Google" id="ProtNLM"/>
    </source>
</evidence>
<dbReference type="InParanoid" id="A0A369J8W1"/>
<evidence type="ECO:0000313" key="3">
    <source>
        <dbReference type="Proteomes" id="UP000076154"/>
    </source>
</evidence>
<dbReference type="OrthoDB" id="2747778at2759"/>
<feature type="region of interest" description="Disordered" evidence="1">
    <location>
        <begin position="196"/>
        <end position="218"/>
    </location>
</feature>
<gene>
    <name evidence="2" type="ORF">Hypma_004737</name>
</gene>
<accession>A0A369J8W1</accession>
<evidence type="ECO:0000256" key="1">
    <source>
        <dbReference type="SAM" id="MobiDB-lite"/>
    </source>
</evidence>
<proteinExistence type="predicted"/>
<reference evidence="2" key="1">
    <citation type="submission" date="2018-04" db="EMBL/GenBank/DDBJ databases">
        <title>Whole genome sequencing of Hypsizygus marmoreus.</title>
        <authorList>
            <person name="Choi I.-G."/>
            <person name="Min B."/>
            <person name="Kim J.-G."/>
            <person name="Kim S."/>
            <person name="Oh Y.-L."/>
            <person name="Kong W.-S."/>
            <person name="Park H."/>
            <person name="Jeong J."/>
            <person name="Song E.-S."/>
        </authorList>
    </citation>
    <scope>NUCLEOTIDE SEQUENCE [LARGE SCALE GENOMIC DNA]</scope>
    <source>
        <strain evidence="2">51987-8</strain>
    </source>
</reference>
<name>A0A369J8W1_HYPMA</name>
<protein>
    <recommendedName>
        <fullName evidence="4">Fungal-type protein kinase domain-containing protein</fullName>
    </recommendedName>
</protein>
<dbReference type="EMBL" id="LUEZ02000184">
    <property type="protein sequence ID" value="RDB15306.1"/>
    <property type="molecule type" value="Genomic_DNA"/>
</dbReference>
<dbReference type="Proteomes" id="UP000076154">
    <property type="component" value="Unassembled WGS sequence"/>
</dbReference>
<organism evidence="2 3">
    <name type="scientific">Hypsizygus marmoreus</name>
    <name type="common">White beech mushroom</name>
    <name type="synonym">Agaricus marmoreus</name>
    <dbReference type="NCBI Taxonomy" id="39966"/>
    <lineage>
        <taxon>Eukaryota</taxon>
        <taxon>Fungi</taxon>
        <taxon>Dikarya</taxon>
        <taxon>Basidiomycota</taxon>
        <taxon>Agaricomycotina</taxon>
        <taxon>Agaricomycetes</taxon>
        <taxon>Agaricomycetidae</taxon>
        <taxon>Agaricales</taxon>
        <taxon>Tricholomatineae</taxon>
        <taxon>Lyophyllaceae</taxon>
        <taxon>Hypsizygus</taxon>
    </lineage>
</organism>
<evidence type="ECO:0000313" key="2">
    <source>
        <dbReference type="EMBL" id="RDB15306.1"/>
    </source>
</evidence>
<dbReference type="AlphaFoldDB" id="A0A369J8W1"/>